<dbReference type="AlphaFoldDB" id="A0AA97NUM8"/>
<evidence type="ECO:0000259" key="2">
    <source>
        <dbReference type="PROSITE" id="PS51038"/>
    </source>
</evidence>
<gene>
    <name evidence="3" type="ORF">OOU_Y34scaffold00648g27</name>
</gene>
<protein>
    <recommendedName>
        <fullName evidence="2">BAH domain-containing protein</fullName>
    </recommendedName>
</protein>
<dbReference type="InterPro" id="IPR001025">
    <property type="entry name" value="BAH_dom"/>
</dbReference>
<dbReference type="Gene3D" id="3.30.40.10">
    <property type="entry name" value="Zinc/RING finger domain, C3HC4 (zinc finger)"/>
    <property type="match status" value="1"/>
</dbReference>
<dbReference type="CDD" id="cd15489">
    <property type="entry name" value="PHD_SF"/>
    <property type="match status" value="1"/>
</dbReference>
<proteinExistence type="predicted"/>
<feature type="region of interest" description="Disordered" evidence="1">
    <location>
        <begin position="1"/>
        <end position="51"/>
    </location>
</feature>
<dbReference type="Gene3D" id="2.30.30.490">
    <property type="match status" value="1"/>
</dbReference>
<feature type="compositionally biased region" description="Basic and acidic residues" evidence="1">
    <location>
        <begin position="9"/>
        <end position="36"/>
    </location>
</feature>
<dbReference type="SUPFAM" id="SSF57903">
    <property type="entry name" value="FYVE/PHD zinc finger"/>
    <property type="match status" value="1"/>
</dbReference>
<name>A0AA97NUM8_PYRO3</name>
<feature type="region of interest" description="Disordered" evidence="1">
    <location>
        <begin position="347"/>
        <end position="411"/>
    </location>
</feature>
<accession>A0AA97NUM8</accession>
<sequence length="446" mass="50248">MSSSKKRSRTDTVDDTRADCPFEARLVDPKEKELKTQKRHKAGGNEEEDVEAWRKRLTQLSPFAPTGKFKTHETMDVPYSVEPAKKWMDMTRYNSFVSLDHAVNGVKYFSEGFIFVANESSIERIKATENKGQPLVKSNTDEDWVARILEIRASDEHHVYARVYWMYWPDELPEHTVDGKKFPKGRQPYHGRAELIASNHMDVINVVSVTSQAQVNQMIENDDDDTQGALYWRQALDVRTNELSTVETICSCGQPANPDNILIGCSKENCGNWLHQDCLVHDALLKTWERLGADKPYVVVKEETKETRRPLSPTEPGAAASAQQSIDVKATSLKDVEIKIDDVKAEGPIVKTSEEPVSSVAPSETPGPRARRGTSTPNPTPVAQKGGRGRGRRKADKPYEGHFEAKTRMDLTPPVIEITDMRESIVGGQKSWEEPMDCLICRKRIV</sequence>
<feature type="compositionally biased region" description="Low complexity" evidence="1">
    <location>
        <begin position="355"/>
        <end position="366"/>
    </location>
</feature>
<dbReference type="CDD" id="cd04370">
    <property type="entry name" value="BAH"/>
    <property type="match status" value="1"/>
</dbReference>
<dbReference type="PANTHER" id="PTHR46364">
    <property type="entry name" value="OS08G0421900 PROTEIN"/>
    <property type="match status" value="1"/>
</dbReference>
<feature type="compositionally biased region" description="Basic and acidic residues" evidence="1">
    <location>
        <begin position="396"/>
        <end position="409"/>
    </location>
</feature>
<feature type="domain" description="BAH" evidence="2">
    <location>
        <begin position="126"/>
        <end position="247"/>
    </location>
</feature>
<dbReference type="InterPro" id="IPR011011">
    <property type="entry name" value="Znf_FYVE_PHD"/>
</dbReference>
<dbReference type="EMBL" id="JH793946">
    <property type="protein sequence ID" value="ELQ36680.1"/>
    <property type="molecule type" value="Genomic_DNA"/>
</dbReference>
<dbReference type="Proteomes" id="UP000011086">
    <property type="component" value="Unassembled WGS sequence"/>
</dbReference>
<reference evidence="3" key="1">
    <citation type="journal article" date="2012" name="PLoS Genet.">
        <title>Comparative analysis of the genomes of two field isolates of the rice blast fungus Magnaporthe oryzae.</title>
        <authorList>
            <person name="Xue M."/>
            <person name="Yang J."/>
            <person name="Li Z."/>
            <person name="Hu S."/>
            <person name="Yao N."/>
            <person name="Dean R.A."/>
            <person name="Zhao W."/>
            <person name="Shen M."/>
            <person name="Zhang H."/>
            <person name="Li C."/>
            <person name="Liu L."/>
            <person name="Cao L."/>
            <person name="Xu X."/>
            <person name="Xing Y."/>
            <person name="Hsiang T."/>
            <person name="Zhang Z."/>
            <person name="Xu J.R."/>
            <person name="Peng Y.L."/>
        </authorList>
    </citation>
    <scope>NUCLEOTIDE SEQUENCE</scope>
    <source>
        <strain evidence="3">Y34</strain>
    </source>
</reference>
<organism evidence="3">
    <name type="scientific">Pyricularia oryzae (strain Y34)</name>
    <name type="common">Rice blast fungus</name>
    <name type="synonym">Magnaporthe oryzae</name>
    <dbReference type="NCBI Taxonomy" id="1143189"/>
    <lineage>
        <taxon>Eukaryota</taxon>
        <taxon>Fungi</taxon>
        <taxon>Dikarya</taxon>
        <taxon>Ascomycota</taxon>
        <taxon>Pezizomycotina</taxon>
        <taxon>Sordariomycetes</taxon>
        <taxon>Sordariomycetidae</taxon>
        <taxon>Magnaporthales</taxon>
        <taxon>Pyriculariaceae</taxon>
        <taxon>Pyricularia</taxon>
    </lineage>
</organism>
<evidence type="ECO:0000313" key="3">
    <source>
        <dbReference type="EMBL" id="ELQ36680.1"/>
    </source>
</evidence>
<dbReference type="GO" id="GO:0003682">
    <property type="term" value="F:chromatin binding"/>
    <property type="evidence" value="ECO:0007669"/>
    <property type="project" value="InterPro"/>
</dbReference>
<evidence type="ECO:0000256" key="1">
    <source>
        <dbReference type="SAM" id="MobiDB-lite"/>
    </source>
</evidence>
<dbReference type="PROSITE" id="PS51038">
    <property type="entry name" value="BAH"/>
    <property type="match status" value="1"/>
</dbReference>
<dbReference type="InterPro" id="IPR043151">
    <property type="entry name" value="BAH_sf"/>
</dbReference>
<feature type="region of interest" description="Disordered" evidence="1">
    <location>
        <begin position="302"/>
        <end position="326"/>
    </location>
</feature>
<dbReference type="InterPro" id="IPR013083">
    <property type="entry name" value="Znf_RING/FYVE/PHD"/>
</dbReference>